<keyword evidence="1" id="KW-1133">Transmembrane helix</keyword>
<evidence type="ECO:0000256" key="1">
    <source>
        <dbReference type="SAM" id="Phobius"/>
    </source>
</evidence>
<feature type="transmembrane region" description="Helical" evidence="1">
    <location>
        <begin position="184"/>
        <end position="208"/>
    </location>
</feature>
<name>A0A2K8KPL3_9MOLU</name>
<protein>
    <recommendedName>
        <fullName evidence="4">Transmembrane protein</fullName>
    </recommendedName>
</protein>
<proteinExistence type="predicted"/>
<dbReference type="Proteomes" id="UP000231179">
    <property type="component" value="Chromosome"/>
</dbReference>
<dbReference type="AlphaFoldDB" id="A0A2K8KPL3"/>
<gene>
    <name evidence="2" type="ORF">SCLAR_v1c07930</name>
</gene>
<dbReference type="RefSeq" id="WP_100254647.1">
    <property type="nucleotide sequence ID" value="NZ_CP024870.1"/>
</dbReference>
<dbReference type="EMBL" id="CP024870">
    <property type="protein sequence ID" value="ATX71106.1"/>
    <property type="molecule type" value="Genomic_DNA"/>
</dbReference>
<feature type="transmembrane region" description="Helical" evidence="1">
    <location>
        <begin position="68"/>
        <end position="89"/>
    </location>
</feature>
<keyword evidence="3" id="KW-1185">Reference proteome</keyword>
<evidence type="ECO:0000313" key="3">
    <source>
        <dbReference type="Proteomes" id="UP000231179"/>
    </source>
</evidence>
<keyword evidence="1" id="KW-0812">Transmembrane</keyword>
<evidence type="ECO:0000313" key="2">
    <source>
        <dbReference type="EMBL" id="ATX71106.1"/>
    </source>
</evidence>
<evidence type="ECO:0008006" key="4">
    <source>
        <dbReference type="Google" id="ProtNLM"/>
    </source>
</evidence>
<feature type="transmembrane region" description="Helical" evidence="1">
    <location>
        <begin position="12"/>
        <end position="33"/>
    </location>
</feature>
<keyword evidence="1" id="KW-0472">Membrane</keyword>
<sequence length="534" mass="62346">MKIFSFVVNTLFLLVVIQLIIFAIRVTFILSWYTTIDQNLMFNKMFKVDWATTGVTFYANFWNTYAGYMYAAVLFFIILLGWGIFNLIFEKRLKRMVKINIKHNKYLTQYCPFLSWTAIFLGSCGLFLTLAYIFTYVGSSITITADRNYTITGAIKAAITVKVNGAKDTYYFDVGWEYALYPKYIVNLTYLVIAVFGLNYLLAIFYHYKLEFDPKISSDPKLLGWKMPANIPVEPIKKQIQDIKSIKHFVYNSTLWISADLPKDSSEELLKETYLNLTSTRKQEYAMLREYAKDHYYEITIKDRSLKVAVFPFVMEPTQVFEWVKTKLFLKKAQKMIAICYFNFAIQLSISLEKNLKAFQATRQVDLLQVPAFVKKLAQIGEKVVNDFMKELELFVADHFKYLNNYGFGYLYNFAGELPHFANVLDSVEELFTEYDLTIAKLAKAKGVQPPETIFTLDEAEVTQALTAFKLTKKSSFKEYHYKYKQLLYKNHPSNLHWRETASLDLTSMNNYKTVLDKYFANKKAEVTNKYLLK</sequence>
<reference evidence="2 3" key="1">
    <citation type="submission" date="2017-11" db="EMBL/GenBank/DDBJ databases">
        <title>Complete genome sequence of Spiroplasma clarkii CN-5 (DSM 19994).</title>
        <authorList>
            <person name="Tsai Y.-M."/>
            <person name="Chang A."/>
            <person name="Lo W.-S."/>
            <person name="Kuo C.-H."/>
        </authorList>
    </citation>
    <scope>NUCLEOTIDE SEQUENCE [LARGE SCALE GENOMIC DNA]</scope>
    <source>
        <strain evidence="2 3">CN-5</strain>
    </source>
</reference>
<organism evidence="2 3">
    <name type="scientific">Spiroplasma clarkii</name>
    <dbReference type="NCBI Taxonomy" id="2139"/>
    <lineage>
        <taxon>Bacteria</taxon>
        <taxon>Bacillati</taxon>
        <taxon>Mycoplasmatota</taxon>
        <taxon>Mollicutes</taxon>
        <taxon>Entomoplasmatales</taxon>
        <taxon>Spiroplasmataceae</taxon>
        <taxon>Spiroplasma</taxon>
    </lineage>
</organism>
<accession>A0A2K8KPL3</accession>
<feature type="transmembrane region" description="Helical" evidence="1">
    <location>
        <begin position="110"/>
        <end position="134"/>
    </location>
</feature>